<gene>
    <name evidence="1" type="ORF">E6C27_scaffold175G00150</name>
</gene>
<evidence type="ECO:0000313" key="1">
    <source>
        <dbReference type="EMBL" id="KAA0050427.1"/>
    </source>
</evidence>
<dbReference type="Proteomes" id="UP000321393">
    <property type="component" value="Unassembled WGS sequence"/>
</dbReference>
<reference evidence="1 2" key="1">
    <citation type="submission" date="2019-08" db="EMBL/GenBank/DDBJ databases">
        <title>Draft genome sequences of two oriental melons (Cucumis melo L. var makuwa).</title>
        <authorList>
            <person name="Kwon S.-Y."/>
        </authorList>
    </citation>
    <scope>NUCLEOTIDE SEQUENCE [LARGE SCALE GENOMIC DNA]</scope>
    <source>
        <strain evidence="2">cv. SW 3</strain>
        <tissue evidence="1">Leaf</tissue>
    </source>
</reference>
<sequence>MMPFSIHFYFHISFVPRPRYQHTNLLLVILFCRTMVYFTERFLSGVQHLVVSFDRNQLKEDGLDCTTLKMKINCTALKMKIDCAALKMKMMIISDTPH</sequence>
<accession>A0A5A7U7S4</accession>
<organism evidence="1 2">
    <name type="scientific">Cucumis melo var. makuwa</name>
    <name type="common">Oriental melon</name>
    <dbReference type="NCBI Taxonomy" id="1194695"/>
    <lineage>
        <taxon>Eukaryota</taxon>
        <taxon>Viridiplantae</taxon>
        <taxon>Streptophyta</taxon>
        <taxon>Embryophyta</taxon>
        <taxon>Tracheophyta</taxon>
        <taxon>Spermatophyta</taxon>
        <taxon>Magnoliopsida</taxon>
        <taxon>eudicotyledons</taxon>
        <taxon>Gunneridae</taxon>
        <taxon>Pentapetalae</taxon>
        <taxon>rosids</taxon>
        <taxon>fabids</taxon>
        <taxon>Cucurbitales</taxon>
        <taxon>Cucurbitaceae</taxon>
        <taxon>Benincaseae</taxon>
        <taxon>Cucumis</taxon>
    </lineage>
</organism>
<name>A0A5A7U7S4_CUCMM</name>
<protein>
    <submittedName>
        <fullName evidence="1">Uncharacterized protein</fullName>
    </submittedName>
</protein>
<evidence type="ECO:0000313" key="2">
    <source>
        <dbReference type="Proteomes" id="UP000321393"/>
    </source>
</evidence>
<comment type="caution">
    <text evidence="1">The sequence shown here is derived from an EMBL/GenBank/DDBJ whole genome shotgun (WGS) entry which is preliminary data.</text>
</comment>
<dbReference type="EMBL" id="SSTE01011829">
    <property type="protein sequence ID" value="KAA0050427.1"/>
    <property type="molecule type" value="Genomic_DNA"/>
</dbReference>
<dbReference type="AlphaFoldDB" id="A0A5A7U7S4"/>
<proteinExistence type="predicted"/>